<feature type="region of interest" description="Disordered" evidence="5">
    <location>
        <begin position="1"/>
        <end position="28"/>
    </location>
</feature>
<gene>
    <name evidence="8" type="primary">LOC111006756</name>
</gene>
<dbReference type="SUPFAM" id="SSF52540">
    <property type="entry name" value="P-loop containing nucleoside triphosphate hydrolases"/>
    <property type="match status" value="1"/>
</dbReference>
<evidence type="ECO:0000256" key="4">
    <source>
        <dbReference type="RuleBase" id="RU003651"/>
    </source>
</evidence>
<evidence type="ECO:0000256" key="5">
    <source>
        <dbReference type="SAM" id="MobiDB-lite"/>
    </source>
</evidence>
<dbReference type="InterPro" id="IPR050304">
    <property type="entry name" value="MT-severing_AAA_ATPase"/>
</dbReference>
<dbReference type="InterPro" id="IPR003960">
    <property type="entry name" value="ATPase_AAA_CS"/>
</dbReference>
<dbReference type="InterPro" id="IPR015415">
    <property type="entry name" value="Spast_Vps4_C"/>
</dbReference>
<feature type="domain" description="AAA+ ATPase" evidence="6">
    <location>
        <begin position="443"/>
        <end position="579"/>
    </location>
</feature>
<reference evidence="8" key="1">
    <citation type="submission" date="2025-08" db="UniProtKB">
        <authorList>
            <consortium name="RefSeq"/>
        </authorList>
    </citation>
    <scope>IDENTIFICATION</scope>
    <source>
        <strain evidence="8">OHB3-1</strain>
    </source>
</reference>
<keyword evidence="7" id="KW-1185">Reference proteome</keyword>
<dbReference type="FunFam" id="3.40.50.300:FF:000093">
    <property type="entry name" value="Fidgetin-like 1"/>
    <property type="match status" value="1"/>
</dbReference>
<dbReference type="OrthoDB" id="10251136at2759"/>
<feature type="compositionally biased region" description="Low complexity" evidence="5">
    <location>
        <begin position="319"/>
        <end position="330"/>
    </location>
</feature>
<dbReference type="Gene3D" id="1.10.8.60">
    <property type="match status" value="1"/>
</dbReference>
<dbReference type="GO" id="GO:0016887">
    <property type="term" value="F:ATP hydrolysis activity"/>
    <property type="evidence" value="ECO:0007669"/>
    <property type="project" value="InterPro"/>
</dbReference>
<dbReference type="Gene3D" id="3.40.50.300">
    <property type="entry name" value="P-loop containing nucleotide triphosphate hydrolases"/>
    <property type="match status" value="1"/>
</dbReference>
<dbReference type="PANTHER" id="PTHR23074:SF17">
    <property type="entry name" value="FIDGETIN-LIKE PROTEIN 1"/>
    <property type="match status" value="1"/>
</dbReference>
<dbReference type="InterPro" id="IPR056224">
    <property type="entry name" value="FIGL1_N"/>
</dbReference>
<evidence type="ECO:0000259" key="6">
    <source>
        <dbReference type="SMART" id="SM00382"/>
    </source>
</evidence>
<dbReference type="Pfam" id="PF24347">
    <property type="entry name" value="FIGL1_N"/>
    <property type="match status" value="1"/>
</dbReference>
<dbReference type="RefSeq" id="XP_022134538.1">
    <property type="nucleotide sequence ID" value="XM_022278846.1"/>
</dbReference>
<evidence type="ECO:0000256" key="3">
    <source>
        <dbReference type="ARBA" id="ARBA00022840"/>
    </source>
</evidence>
<dbReference type="PROSITE" id="PS00674">
    <property type="entry name" value="AAA"/>
    <property type="match status" value="1"/>
</dbReference>
<dbReference type="Pfam" id="PF17862">
    <property type="entry name" value="AAA_lid_3"/>
    <property type="match status" value="1"/>
</dbReference>
<dbReference type="Proteomes" id="UP000504603">
    <property type="component" value="Unplaced"/>
</dbReference>
<keyword evidence="3 4" id="KW-0067">ATP-binding</keyword>
<dbReference type="FunFam" id="1.10.8.60:FF:000022">
    <property type="entry name" value="Fidgetin like 1"/>
    <property type="match status" value="1"/>
</dbReference>
<dbReference type="GeneID" id="111006756"/>
<dbReference type="SMART" id="SM00382">
    <property type="entry name" value="AAA"/>
    <property type="match status" value="1"/>
</dbReference>
<dbReference type="Pfam" id="PF00004">
    <property type="entry name" value="AAA"/>
    <property type="match status" value="1"/>
</dbReference>
<proteinExistence type="inferred from homology"/>
<dbReference type="Pfam" id="PF09336">
    <property type="entry name" value="Vps4_C"/>
    <property type="match status" value="1"/>
</dbReference>
<name>A0A6J1C295_MOMCH</name>
<evidence type="ECO:0000313" key="7">
    <source>
        <dbReference type="Proteomes" id="UP000504603"/>
    </source>
</evidence>
<evidence type="ECO:0000256" key="2">
    <source>
        <dbReference type="ARBA" id="ARBA00022741"/>
    </source>
</evidence>
<feature type="compositionally biased region" description="Polar residues" evidence="5">
    <location>
        <begin position="263"/>
        <end position="272"/>
    </location>
</feature>
<dbReference type="KEGG" id="mcha:111006756"/>
<feature type="compositionally biased region" description="Basic and acidic residues" evidence="5">
    <location>
        <begin position="1"/>
        <end position="10"/>
    </location>
</feature>
<evidence type="ECO:0000313" key="8">
    <source>
        <dbReference type="RefSeq" id="XP_022134538.1"/>
    </source>
</evidence>
<dbReference type="PANTHER" id="PTHR23074">
    <property type="entry name" value="AAA DOMAIN-CONTAINING"/>
    <property type="match status" value="1"/>
</dbReference>
<evidence type="ECO:0000256" key="1">
    <source>
        <dbReference type="ARBA" id="ARBA00006914"/>
    </source>
</evidence>
<feature type="compositionally biased region" description="Polar residues" evidence="5">
    <location>
        <begin position="302"/>
        <end position="317"/>
    </location>
</feature>
<feature type="region of interest" description="Disordered" evidence="5">
    <location>
        <begin position="241"/>
        <end position="272"/>
    </location>
</feature>
<sequence length="688" mass="76445">MKMAGKEEFQSKQSSTHSSLSSSSLSGERIGIGEEEACWRKQVDQNLKRLQSLLFGADLALEKRDYSAAQILGLRLLGFLDSQTHTDVDQAFIQPIRREAVEKIDVARRSLMPESDRQVFEQAKKAPECVFSMSKEIDFSKIKQSKYFQALQSSNGRVVNELDQLERPDKLSTKAPKINAEAKVTSLYRKDHSRTSPSLYRSSLRSSNGLDDCVILEKDHSLHDHTKAQGASLIKLEEEGRPYGNTGATRRSRMEISSPKVDNANSPLSTEEANADISGNAFVTARTKLEMDARQRRGLAGSPNTSVSPQSDHNVSNKGYGMRSYGSSSRRGVRGNFVPPIRSNGGTAGNMINSRIGGKGEDSLDDSTKRCMEMLCGPDGELPEKLRNLEPRLIEHVSNEIMDRDPNVRWDDIAGLEHAKKCVTEMVIWPLLRPDIFKGCRSPGRGLLLFGPPGTGKTMIGKAIAGEAKATFFYISASSLTSKWIGEGEKLVRALFGVASCRQPAVIFVDEIDSLLSQRKSDGEHESSRRLKTQFLIEMEGFDNGSEQILLIGATNRPQELDEAARRRLTKRLYIPLPSSEARAWIVRNLLEKDGLFKLSKEEIDTICTLTEGYSGSDMKNLVKDASMGPLREALKQGTDITLLKKEDMRPVTLKDFESALQEVRPSVSLNELGTYDEWNKQFGSLSL</sequence>
<accession>A0A6J1C295</accession>
<feature type="region of interest" description="Disordered" evidence="5">
    <location>
        <begin position="297"/>
        <end position="364"/>
    </location>
</feature>
<organism evidence="7 8">
    <name type="scientific">Momordica charantia</name>
    <name type="common">Bitter gourd</name>
    <name type="synonym">Balsam pear</name>
    <dbReference type="NCBI Taxonomy" id="3673"/>
    <lineage>
        <taxon>Eukaryota</taxon>
        <taxon>Viridiplantae</taxon>
        <taxon>Streptophyta</taxon>
        <taxon>Embryophyta</taxon>
        <taxon>Tracheophyta</taxon>
        <taxon>Spermatophyta</taxon>
        <taxon>Magnoliopsida</taxon>
        <taxon>eudicotyledons</taxon>
        <taxon>Gunneridae</taxon>
        <taxon>Pentapetalae</taxon>
        <taxon>rosids</taxon>
        <taxon>fabids</taxon>
        <taxon>Cucurbitales</taxon>
        <taxon>Cucurbitaceae</taxon>
        <taxon>Momordiceae</taxon>
        <taxon>Momordica</taxon>
    </lineage>
</organism>
<dbReference type="InterPro" id="IPR003593">
    <property type="entry name" value="AAA+_ATPase"/>
</dbReference>
<dbReference type="InterPro" id="IPR027417">
    <property type="entry name" value="P-loop_NTPase"/>
</dbReference>
<dbReference type="AlphaFoldDB" id="A0A6J1C295"/>
<dbReference type="InterPro" id="IPR003959">
    <property type="entry name" value="ATPase_AAA_core"/>
</dbReference>
<dbReference type="InterPro" id="IPR041569">
    <property type="entry name" value="AAA_lid_3"/>
</dbReference>
<protein>
    <submittedName>
        <fullName evidence="8">ATPase family AAA domain-containing protein FIGL1</fullName>
    </submittedName>
</protein>
<comment type="similarity">
    <text evidence="1 4">Belongs to the AAA ATPase family.</text>
</comment>
<keyword evidence="2 4" id="KW-0547">Nucleotide-binding</keyword>
<dbReference type="GO" id="GO:0005524">
    <property type="term" value="F:ATP binding"/>
    <property type="evidence" value="ECO:0007669"/>
    <property type="project" value="UniProtKB-KW"/>
</dbReference>
<feature type="compositionally biased region" description="Low complexity" evidence="5">
    <location>
        <begin position="11"/>
        <end position="26"/>
    </location>
</feature>